<feature type="transmembrane region" description="Helical" evidence="2">
    <location>
        <begin position="379"/>
        <end position="400"/>
    </location>
</feature>
<dbReference type="EMBL" id="LNIX01000002">
    <property type="protein sequence ID" value="OXA59484.1"/>
    <property type="molecule type" value="Genomic_DNA"/>
</dbReference>
<reference evidence="3 4" key="1">
    <citation type="submission" date="2015-12" db="EMBL/GenBank/DDBJ databases">
        <title>The genome of Folsomia candida.</title>
        <authorList>
            <person name="Faddeeva A."/>
            <person name="Derks M.F."/>
            <person name="Anvar Y."/>
            <person name="Smit S."/>
            <person name="Van Straalen N."/>
            <person name="Roelofs D."/>
        </authorList>
    </citation>
    <scope>NUCLEOTIDE SEQUENCE [LARGE SCALE GENOMIC DNA]</scope>
    <source>
        <strain evidence="3 4">VU population</strain>
        <tissue evidence="3">Whole body</tissue>
    </source>
</reference>
<sequence length="405" mass="44590">MSSSRTPASGLSRKDSERIYLEILRLEKERAVIKAKQAEEAAAKRAQFENDVGRKFFNKVMAKRKARLAAEQGEADAESGADKPLLFSSLINSMTSQNNNEKSSSGGGGGSVLPGGCNQSSSSPNSSANNYESSGGNRRNLEISLQIEPDHISAPIPRITDRYSMQAIPPEPVKTPTIVCPKGFKGFKFVNNFTLQFTPAECCGGPRNVNIYAKDQDEKCLCFGRIDSETEVFLQKQSDDKAMEELLGLKYDSATKEWTISFPELETVAYMVRPKPASRVSAAQVYEIFSAEGSSNYFNLGVEMEKSGNSRRPDFVFRILNSNLATVGTVILLSNFKVADVTIDGSLWPSQKAVILAVALYMSWDVVQDIRRKAAWVRVLIAAGIILTILTGILLVNIYLLRRED</sequence>
<feature type="compositionally biased region" description="Low complexity" evidence="1">
    <location>
        <begin position="118"/>
        <end position="134"/>
    </location>
</feature>
<gene>
    <name evidence="3" type="ORF">Fcan01_04588</name>
</gene>
<keyword evidence="2" id="KW-1133">Transmembrane helix</keyword>
<organism evidence="3 4">
    <name type="scientific">Folsomia candida</name>
    <name type="common">Springtail</name>
    <dbReference type="NCBI Taxonomy" id="158441"/>
    <lineage>
        <taxon>Eukaryota</taxon>
        <taxon>Metazoa</taxon>
        <taxon>Ecdysozoa</taxon>
        <taxon>Arthropoda</taxon>
        <taxon>Hexapoda</taxon>
        <taxon>Collembola</taxon>
        <taxon>Entomobryomorpha</taxon>
        <taxon>Isotomoidea</taxon>
        <taxon>Isotomidae</taxon>
        <taxon>Proisotominae</taxon>
        <taxon>Folsomia</taxon>
    </lineage>
</organism>
<accession>A0A226ER18</accession>
<evidence type="ECO:0000256" key="1">
    <source>
        <dbReference type="SAM" id="MobiDB-lite"/>
    </source>
</evidence>
<protein>
    <submittedName>
        <fullName evidence="3">Uncharacterized protein</fullName>
    </submittedName>
</protein>
<evidence type="ECO:0000313" key="4">
    <source>
        <dbReference type="Proteomes" id="UP000198287"/>
    </source>
</evidence>
<evidence type="ECO:0000313" key="3">
    <source>
        <dbReference type="EMBL" id="OXA59484.1"/>
    </source>
</evidence>
<dbReference type="AlphaFoldDB" id="A0A226ER18"/>
<feature type="region of interest" description="Disordered" evidence="1">
    <location>
        <begin position="95"/>
        <end position="137"/>
    </location>
</feature>
<dbReference type="Proteomes" id="UP000198287">
    <property type="component" value="Unassembled WGS sequence"/>
</dbReference>
<keyword evidence="4" id="KW-1185">Reference proteome</keyword>
<proteinExistence type="predicted"/>
<keyword evidence="2" id="KW-0812">Transmembrane</keyword>
<evidence type="ECO:0000256" key="2">
    <source>
        <dbReference type="SAM" id="Phobius"/>
    </source>
</evidence>
<comment type="caution">
    <text evidence="3">The sequence shown here is derived from an EMBL/GenBank/DDBJ whole genome shotgun (WGS) entry which is preliminary data.</text>
</comment>
<name>A0A226ER18_FOLCA</name>
<keyword evidence="2" id="KW-0472">Membrane</keyword>